<sequence>MIQCPVCQTEYHEDVPKLCKTCGWDLTPDPLPKQVLDALERQERIRLAWARNVWARAKEIAMRVQIQGKMGEMQAQLEEATRERSRLESQIVQVFSQVEQITPESFQTLLADVFPGKERLSQIQTQLRQTQQQLAERTHELELAQTQIGSDGLDLLVSALEDPSSQIQRIAYLLLQRSAAPKAIEAVQAFQLQSYKLFTNIYTGEASDAFRAIAISPDNQIIAAGNNDKTIKLWDLATGKLQQTLSGHEGAVLSIAISPDGETLASGSSDKTIKLWNLSTGQLLSTLAGYAGEVWGIAFSPDSQTIAGGSNDKTIKLWKWQTGELISTLAGYAGGVRAIAISPDGQTIAGASNDKTIKLWNLREKELLFTLTGHGDRVRSVTISPDSQILASGGNDKTIKLWNLNTGELIQTLSDHTAPVTAVTISNNGQVLVSSSDDCSIKIWNLTTGELLHSFTEHKNYTVAVAISPDGRTIASGSFDNTIKLWRVAP</sequence>
<dbReference type="InterPro" id="IPR001680">
    <property type="entry name" value="WD40_rpt"/>
</dbReference>
<dbReference type="PRINTS" id="PR00320">
    <property type="entry name" value="GPROTEINBRPT"/>
</dbReference>
<protein>
    <submittedName>
        <fullName evidence="5">Uncharacterized protein</fullName>
    </submittedName>
</protein>
<dbReference type="InterPro" id="IPR019775">
    <property type="entry name" value="WD40_repeat_CS"/>
</dbReference>
<name>A0A1E5QCT3_9CYAN</name>
<proteinExistence type="predicted"/>
<dbReference type="Pfam" id="PF00400">
    <property type="entry name" value="WD40"/>
    <property type="match status" value="7"/>
</dbReference>
<feature type="repeat" description="WD" evidence="3">
    <location>
        <begin position="287"/>
        <end position="328"/>
    </location>
</feature>
<feature type="repeat" description="WD" evidence="3">
    <location>
        <begin position="203"/>
        <end position="244"/>
    </location>
</feature>
<dbReference type="PROSITE" id="PS00678">
    <property type="entry name" value="WD_REPEATS_1"/>
    <property type="match status" value="5"/>
</dbReference>
<dbReference type="InterPro" id="IPR015943">
    <property type="entry name" value="WD40/YVTN_repeat-like_dom_sf"/>
</dbReference>
<feature type="repeat" description="WD" evidence="3">
    <location>
        <begin position="245"/>
        <end position="286"/>
    </location>
</feature>
<evidence type="ECO:0000256" key="4">
    <source>
        <dbReference type="SAM" id="Coils"/>
    </source>
</evidence>
<accession>A0A1E5QCT3</accession>
<feature type="repeat" description="WD" evidence="3">
    <location>
        <begin position="371"/>
        <end position="412"/>
    </location>
</feature>
<dbReference type="PROSITE" id="PS50294">
    <property type="entry name" value="WD_REPEATS_REGION"/>
    <property type="match status" value="7"/>
</dbReference>
<dbReference type="Gene3D" id="2.130.10.10">
    <property type="entry name" value="YVTN repeat-like/Quinoprotein amine dehydrogenase"/>
    <property type="match status" value="3"/>
</dbReference>
<organism evidence="5">
    <name type="scientific">Desertifilum tharense IPPAS B-1220</name>
    <dbReference type="NCBI Taxonomy" id="1781255"/>
    <lineage>
        <taxon>Bacteria</taxon>
        <taxon>Bacillati</taxon>
        <taxon>Cyanobacteriota</taxon>
        <taxon>Cyanophyceae</taxon>
        <taxon>Desertifilales</taxon>
        <taxon>Desertifilaceae</taxon>
        <taxon>Desertifilum</taxon>
    </lineage>
</organism>
<dbReference type="InterPro" id="IPR020472">
    <property type="entry name" value="WD40_PAC1"/>
</dbReference>
<evidence type="ECO:0000256" key="1">
    <source>
        <dbReference type="ARBA" id="ARBA00022574"/>
    </source>
</evidence>
<evidence type="ECO:0000313" key="5">
    <source>
        <dbReference type="EMBL" id="OEJ72478.1"/>
    </source>
</evidence>
<dbReference type="PANTHER" id="PTHR19879">
    <property type="entry name" value="TRANSCRIPTION INITIATION FACTOR TFIID"/>
    <property type="match status" value="1"/>
</dbReference>
<evidence type="ECO:0000256" key="2">
    <source>
        <dbReference type="ARBA" id="ARBA00022737"/>
    </source>
</evidence>
<dbReference type="STRING" id="1781255.BH720_24800"/>
<gene>
    <name evidence="5" type="ORF">BH720_24800</name>
</gene>
<dbReference type="SUPFAM" id="SSF50978">
    <property type="entry name" value="WD40 repeat-like"/>
    <property type="match status" value="1"/>
</dbReference>
<dbReference type="InterPro" id="IPR036322">
    <property type="entry name" value="WD40_repeat_dom_sf"/>
</dbReference>
<keyword evidence="2" id="KW-0677">Repeat</keyword>
<dbReference type="OrthoDB" id="422888at2"/>
<dbReference type="AlphaFoldDB" id="A0A1E5QCT3"/>
<dbReference type="CDD" id="cd00200">
    <property type="entry name" value="WD40"/>
    <property type="match status" value="1"/>
</dbReference>
<dbReference type="PANTHER" id="PTHR19879:SF9">
    <property type="entry name" value="TRANSCRIPTION INITIATION FACTOR TFIID SUBUNIT 5"/>
    <property type="match status" value="1"/>
</dbReference>
<dbReference type="RefSeq" id="WP_069969913.1">
    <property type="nucleotide sequence ID" value="NZ_CM124774.1"/>
</dbReference>
<feature type="coiled-coil region" evidence="4">
    <location>
        <begin position="63"/>
        <end position="147"/>
    </location>
</feature>
<keyword evidence="4" id="KW-0175">Coiled coil</keyword>
<dbReference type="EMBL" id="MJGC01000128">
    <property type="protein sequence ID" value="OEJ72478.1"/>
    <property type="molecule type" value="Genomic_DNA"/>
</dbReference>
<feature type="repeat" description="WD" evidence="3">
    <location>
        <begin position="413"/>
        <end position="454"/>
    </location>
</feature>
<feature type="repeat" description="WD" evidence="3">
    <location>
        <begin position="455"/>
        <end position="490"/>
    </location>
</feature>
<dbReference type="PROSITE" id="PS50082">
    <property type="entry name" value="WD_REPEATS_2"/>
    <property type="match status" value="7"/>
</dbReference>
<dbReference type="SMART" id="SM00320">
    <property type="entry name" value="WD40"/>
    <property type="match status" value="7"/>
</dbReference>
<keyword evidence="1 3" id="KW-0853">WD repeat</keyword>
<feature type="repeat" description="WD" evidence="3">
    <location>
        <begin position="329"/>
        <end position="370"/>
    </location>
</feature>
<comment type="caution">
    <text evidence="5">The sequence shown here is derived from an EMBL/GenBank/DDBJ whole genome shotgun (WGS) entry which is preliminary data.</text>
</comment>
<reference evidence="5" key="1">
    <citation type="submission" date="2016-09" db="EMBL/GenBank/DDBJ databases">
        <title>Draft genome of thermotolerant cyanobacterium Desertifilum sp. strain IPPAS B-1220.</title>
        <authorList>
            <person name="Sinetova M.A."/>
            <person name="Bolakhan K."/>
            <person name="Zayadan B.K."/>
            <person name="Mironov K.S."/>
            <person name="Ustinova V."/>
            <person name="Kupriyanova E.V."/>
            <person name="Sidorov R.A."/>
            <person name="Skrypnik A.N."/>
            <person name="Gogoleva N.E."/>
            <person name="Gogolev Y.V."/>
            <person name="Los D.A."/>
        </authorList>
    </citation>
    <scope>NUCLEOTIDE SEQUENCE [LARGE SCALE GENOMIC DNA]</scope>
    <source>
        <strain evidence="5">IPPAS B-1220</strain>
    </source>
</reference>
<evidence type="ECO:0000256" key="3">
    <source>
        <dbReference type="PROSITE-ProRule" id="PRU00221"/>
    </source>
</evidence>